<feature type="region of interest" description="Disordered" evidence="1">
    <location>
        <begin position="351"/>
        <end position="416"/>
    </location>
</feature>
<feature type="region of interest" description="Disordered" evidence="1">
    <location>
        <begin position="140"/>
        <end position="185"/>
    </location>
</feature>
<evidence type="ECO:0000256" key="1">
    <source>
        <dbReference type="SAM" id="MobiDB-lite"/>
    </source>
</evidence>
<keyword evidence="3" id="KW-1185">Reference proteome</keyword>
<sequence length="714" mass="78736">MREFGVFLWELISRQPQAKHGEGSHLVEDILEDSGNMGNINPTLVSNFPTEAIMKIVRIIHFCLQPSIFFQPTKSYLIDEINGALQLEEGLKAEEGAMKSEIPQYASQSKTCASIETTLDHQLKWQRRLDDISKFELVGINPEGKRQKQPQTIFTESHGSRSSKGDSMCSSSDDEMPSTSKNESLSPQVELCAAITSIEGVQNLPTSRIPIMVACRKINEGDIMELLFRDAENMAEAVGVGLEWAKVVVTKELDVEVRQIGEHAWRDLWAGQGCGEFQLMNIILPEPQTGHRGSTISVLENQTERFGVGLTKNDVIGVYLEDHLEQWNEERFSPFIHDLAEYMGLKGDSTIKSRQVSGGEGGSSQGAAKAGSSTQQSGGSKKDVHQDPSQDPPQDGSQDGSQRPPEPSSILPSNPEEKKVLAVSVFPLWGYVREGYGGQEIHERHQLFEAAIVPVLNFLFEVTGDQKKITTTLNSQCNLGKGGGSNVNPWNLGYLQDNITISLKCKKDRAATLSSPRVADVEIVKKTITSNISSSSRREYKAEIGVQWLVSAQAGGSQDGTTERGSSSALEISTTQLSSFHVNPRNGGGSLVYNFLYPEEVEACIADAQQGPRQLIALGIGGTFAPTIIGEWDALDESRRCKYRFKTQRDISSIESLRQSRGRDPQCIQQRYKVPLWVNHAMTHVLRKHEIKVLRAPDVNSLKHVIGAKPAVQV</sequence>
<dbReference type="EMBL" id="OZ023709">
    <property type="protein sequence ID" value="CAK9881820.1"/>
    <property type="molecule type" value="Genomic_DNA"/>
</dbReference>
<evidence type="ECO:0000313" key="3">
    <source>
        <dbReference type="Proteomes" id="UP001497522"/>
    </source>
</evidence>
<organism evidence="2 3">
    <name type="scientific">Sphagnum jensenii</name>
    <dbReference type="NCBI Taxonomy" id="128206"/>
    <lineage>
        <taxon>Eukaryota</taxon>
        <taxon>Viridiplantae</taxon>
        <taxon>Streptophyta</taxon>
        <taxon>Embryophyta</taxon>
        <taxon>Bryophyta</taxon>
        <taxon>Sphagnophytina</taxon>
        <taxon>Sphagnopsida</taxon>
        <taxon>Sphagnales</taxon>
        <taxon>Sphagnaceae</taxon>
        <taxon>Sphagnum</taxon>
    </lineage>
</organism>
<protein>
    <submittedName>
        <fullName evidence="2">Uncharacterized protein</fullName>
    </submittedName>
</protein>
<gene>
    <name evidence="2" type="ORF">CSSPJE1EN2_LOCUS23176</name>
</gene>
<feature type="compositionally biased region" description="Low complexity" evidence="1">
    <location>
        <begin position="365"/>
        <end position="379"/>
    </location>
</feature>
<accession>A0ABP1C0T8</accession>
<proteinExistence type="predicted"/>
<reference evidence="2" key="1">
    <citation type="submission" date="2024-03" db="EMBL/GenBank/DDBJ databases">
        <authorList>
            <consortium name="ELIXIR-Norway"/>
            <consortium name="Elixir Norway"/>
        </authorList>
    </citation>
    <scope>NUCLEOTIDE SEQUENCE</scope>
</reference>
<feature type="compositionally biased region" description="Low complexity" evidence="1">
    <location>
        <begin position="160"/>
        <end position="171"/>
    </location>
</feature>
<evidence type="ECO:0000313" key="2">
    <source>
        <dbReference type="EMBL" id="CAK9881820.1"/>
    </source>
</evidence>
<dbReference type="Proteomes" id="UP001497522">
    <property type="component" value="Chromosome 8"/>
</dbReference>
<name>A0ABP1C0T8_9BRYO</name>